<feature type="transmembrane region" description="Helical" evidence="1">
    <location>
        <begin position="135"/>
        <end position="164"/>
    </location>
</feature>
<evidence type="ECO:0000256" key="1">
    <source>
        <dbReference type="SAM" id="Phobius"/>
    </source>
</evidence>
<organism evidence="2 3">
    <name type="scientific">Acetobacterium paludosum</name>
    <dbReference type="NCBI Taxonomy" id="52693"/>
    <lineage>
        <taxon>Bacteria</taxon>
        <taxon>Bacillati</taxon>
        <taxon>Bacillota</taxon>
        <taxon>Clostridia</taxon>
        <taxon>Eubacteriales</taxon>
        <taxon>Eubacteriaceae</taxon>
        <taxon>Acetobacterium</taxon>
    </lineage>
</organism>
<accession>A0A923I4V3</accession>
<name>A0A923I4V3_9FIRM</name>
<proteinExistence type="predicted"/>
<keyword evidence="1" id="KW-0812">Transmembrane</keyword>
<dbReference type="Proteomes" id="UP000616595">
    <property type="component" value="Unassembled WGS sequence"/>
</dbReference>
<comment type="caution">
    <text evidence="2">The sequence shown here is derived from an EMBL/GenBank/DDBJ whole genome shotgun (WGS) entry which is preliminary data.</text>
</comment>
<protein>
    <submittedName>
        <fullName evidence="2">ECF transporter S component</fullName>
    </submittedName>
</protein>
<dbReference type="Gene3D" id="1.10.1760.20">
    <property type="match status" value="1"/>
</dbReference>
<dbReference type="Pfam" id="PF12822">
    <property type="entry name" value="ECF_trnsprt"/>
    <property type="match status" value="1"/>
</dbReference>
<dbReference type="GO" id="GO:0022857">
    <property type="term" value="F:transmembrane transporter activity"/>
    <property type="evidence" value="ECO:0007669"/>
    <property type="project" value="InterPro"/>
</dbReference>
<dbReference type="EMBL" id="WJBD01000014">
    <property type="protein sequence ID" value="MBC3889050.1"/>
    <property type="molecule type" value="Genomic_DNA"/>
</dbReference>
<sequence>MNHSKIKNLVGTGLCIALGLVFPQLFHAIGAGTVFLPMHIPVILCGLCFGWEFGLVCGIITPLFSSILTGMPPLFPTCVAMMFELGAYGALAGLLYRKLNLNLYLALIVAMLGGRVVSGVASAIFYGIAGKAYGFQLFLTGAFVSALPGIILQIIVLPLLVLALEKARVIEKPIMLELQTEGIEG</sequence>
<dbReference type="OrthoDB" id="9815422at2"/>
<reference evidence="2" key="1">
    <citation type="submission" date="2019-10" db="EMBL/GenBank/DDBJ databases">
        <authorList>
            <person name="Ross D.E."/>
            <person name="Gulliver D."/>
        </authorList>
    </citation>
    <scope>NUCLEOTIDE SEQUENCE</scope>
    <source>
        <strain evidence="2">DER-2019</strain>
    </source>
</reference>
<gene>
    <name evidence="2" type="ORF">GH810_12065</name>
</gene>
<evidence type="ECO:0000313" key="2">
    <source>
        <dbReference type="EMBL" id="MBC3889050.1"/>
    </source>
</evidence>
<keyword evidence="3" id="KW-1185">Reference proteome</keyword>
<keyword evidence="1" id="KW-1133">Transmembrane helix</keyword>
<dbReference type="InterPro" id="IPR024529">
    <property type="entry name" value="ECF_trnsprt_substrate-spec"/>
</dbReference>
<dbReference type="RefSeq" id="WP_148568310.1">
    <property type="nucleotide sequence ID" value="NZ_RXYA01000016.1"/>
</dbReference>
<feature type="transmembrane region" description="Helical" evidence="1">
    <location>
        <begin position="74"/>
        <end position="96"/>
    </location>
</feature>
<reference evidence="2" key="2">
    <citation type="submission" date="2020-10" db="EMBL/GenBank/DDBJ databases">
        <title>Comparative genomics of the Acetobacterium genus.</title>
        <authorList>
            <person name="Marshall C."/>
            <person name="May H."/>
            <person name="Norman S."/>
        </authorList>
    </citation>
    <scope>NUCLEOTIDE SEQUENCE</scope>
    <source>
        <strain evidence="2">DER-2019</strain>
    </source>
</reference>
<evidence type="ECO:0000313" key="3">
    <source>
        <dbReference type="Proteomes" id="UP000616595"/>
    </source>
</evidence>
<feature type="transmembrane region" description="Helical" evidence="1">
    <location>
        <begin position="103"/>
        <end position="129"/>
    </location>
</feature>
<keyword evidence="1" id="KW-0472">Membrane</keyword>
<dbReference type="AlphaFoldDB" id="A0A923I4V3"/>